<evidence type="ECO:0000313" key="1">
    <source>
        <dbReference type="EMBL" id="MBM9623998.1"/>
    </source>
</evidence>
<sequence>MSLPARPPARFGADVGYHSFCLQESDDATLPVPYPDDSVFGQFLTLFPGRIDIFSAGHTHTAAVTVEVWDVRPPDEGRGQWDEYAEGEYVSTSGIVAVWSMSLGRADQDIPLSDGAGRWHVQVHSAGRSEAERQSAETGTADGVERYLVRFWPAE</sequence>
<accession>A0ABS2V343</accession>
<dbReference type="Proteomes" id="UP000664109">
    <property type="component" value="Unassembled WGS sequence"/>
</dbReference>
<reference evidence="1 2" key="1">
    <citation type="journal article" date="2016" name="Arch. Microbiol.">
        <title>Streptomyces zhihengii sp. nov., isolated from rhizospheric soil of Psammosilene tunicoides.</title>
        <authorList>
            <person name="Huang M.J."/>
            <person name="Fei J.J."/>
            <person name="Salam N."/>
            <person name="Kim C.J."/>
            <person name="Hozzein W.N."/>
            <person name="Xiao M."/>
            <person name="Huang H.Q."/>
            <person name="Li W.J."/>
        </authorList>
    </citation>
    <scope>NUCLEOTIDE SEQUENCE [LARGE SCALE GENOMIC DNA]</scope>
    <source>
        <strain evidence="1 2">YIM T102</strain>
    </source>
</reference>
<gene>
    <name evidence="1" type="ORF">JE024_36045</name>
</gene>
<evidence type="ECO:0000313" key="2">
    <source>
        <dbReference type="Proteomes" id="UP000664109"/>
    </source>
</evidence>
<dbReference type="EMBL" id="JAFEJA010000002">
    <property type="protein sequence ID" value="MBM9623998.1"/>
    <property type="molecule type" value="Genomic_DNA"/>
</dbReference>
<keyword evidence="2" id="KW-1185">Reference proteome</keyword>
<comment type="caution">
    <text evidence="1">The sequence shown here is derived from an EMBL/GenBank/DDBJ whole genome shotgun (WGS) entry which is preliminary data.</text>
</comment>
<proteinExistence type="predicted"/>
<protein>
    <submittedName>
        <fullName evidence="1">Uncharacterized protein</fullName>
    </submittedName>
</protein>
<organism evidence="1 2">
    <name type="scientific">Streptomyces zhihengii</name>
    <dbReference type="NCBI Taxonomy" id="1818004"/>
    <lineage>
        <taxon>Bacteria</taxon>
        <taxon>Bacillati</taxon>
        <taxon>Actinomycetota</taxon>
        <taxon>Actinomycetes</taxon>
        <taxon>Kitasatosporales</taxon>
        <taxon>Streptomycetaceae</taxon>
        <taxon>Streptomyces</taxon>
    </lineage>
</organism>
<name>A0ABS2V343_9ACTN</name>